<name>F7FHY2_ORNAN</name>
<dbReference type="InParanoid" id="F7FHY2"/>
<evidence type="ECO:0000313" key="1">
    <source>
        <dbReference type="Ensembl" id="ENSOANP00000007170.3"/>
    </source>
</evidence>
<dbReference type="GO" id="GO:0007130">
    <property type="term" value="P:synaptonemal complex assembly"/>
    <property type="evidence" value="ECO:0007669"/>
    <property type="project" value="InterPro"/>
</dbReference>
<proteinExistence type="predicted"/>
<keyword evidence="2" id="KW-1185">Reference proteome</keyword>
<dbReference type="PANTHER" id="PTHR46918">
    <property type="entry name" value="SYNAPTONEMAL COMPLEX PROTEIN 1"/>
    <property type="match status" value="1"/>
</dbReference>
<evidence type="ECO:0000313" key="2">
    <source>
        <dbReference type="Proteomes" id="UP000002279"/>
    </source>
</evidence>
<protein>
    <submittedName>
        <fullName evidence="1">Uncharacterized protein</fullName>
    </submittedName>
</protein>
<dbReference type="Proteomes" id="UP000002279">
    <property type="component" value="Chromosome 7"/>
</dbReference>
<accession>F7FHY2</accession>
<dbReference type="OMA" id="YMIKTPP"/>
<dbReference type="GeneTree" id="ENSGT00390000003368"/>
<dbReference type="PANTHER" id="PTHR46918:SF1">
    <property type="entry name" value="SYNAPTONEMAL COMPLEX PROTEIN 1"/>
    <property type="match status" value="1"/>
</dbReference>
<reference evidence="1 2" key="1">
    <citation type="journal article" date="2008" name="Nature">
        <title>Genome analysis of the platypus reveals unique signatures of evolution.</title>
        <authorList>
            <person name="Warren W.C."/>
            <person name="Hillier L.W."/>
            <person name="Marshall Graves J.A."/>
            <person name="Birney E."/>
            <person name="Ponting C.P."/>
            <person name="Grutzner F."/>
            <person name="Belov K."/>
            <person name="Miller W."/>
            <person name="Clarke L."/>
            <person name="Chinwalla A.T."/>
            <person name="Yang S.P."/>
            <person name="Heger A."/>
            <person name="Locke D.P."/>
            <person name="Miethke P."/>
            <person name="Waters P.D."/>
            <person name="Veyrunes F."/>
            <person name="Fulton L."/>
            <person name="Fulton B."/>
            <person name="Graves T."/>
            <person name="Wallis J."/>
            <person name="Puente X.S."/>
            <person name="Lopez-Otin C."/>
            <person name="Ordonez G.R."/>
            <person name="Eichler E.E."/>
            <person name="Chen L."/>
            <person name="Cheng Z."/>
            <person name="Deakin J.E."/>
            <person name="Alsop A."/>
            <person name="Thompson K."/>
            <person name="Kirby P."/>
            <person name="Papenfuss A.T."/>
            <person name="Wakefield M.J."/>
            <person name="Olender T."/>
            <person name="Lancet D."/>
            <person name="Huttley G.A."/>
            <person name="Smit A.F."/>
            <person name="Pask A."/>
            <person name="Temple-Smith P."/>
            <person name="Batzer M.A."/>
            <person name="Walker J.A."/>
            <person name="Konkel M.K."/>
            <person name="Harris R.S."/>
            <person name="Whittington C.M."/>
            <person name="Wong E.S."/>
            <person name="Gemmell N.J."/>
            <person name="Buschiazzo E."/>
            <person name="Vargas Jentzsch I.M."/>
            <person name="Merkel A."/>
            <person name="Schmitz J."/>
            <person name="Zemann A."/>
            <person name="Churakov G."/>
            <person name="Kriegs J.O."/>
            <person name="Brosius J."/>
            <person name="Murchison E.P."/>
            <person name="Sachidanandam R."/>
            <person name="Smith C."/>
            <person name="Hannon G.J."/>
            <person name="Tsend-Ayush E."/>
            <person name="McMillan D."/>
            <person name="Attenborough R."/>
            <person name="Rens W."/>
            <person name="Ferguson-Smith M."/>
            <person name="Lefevre C.M."/>
            <person name="Sharp J.A."/>
            <person name="Nicholas K.R."/>
            <person name="Ray D.A."/>
            <person name="Kube M."/>
            <person name="Reinhardt R."/>
            <person name="Pringle T.H."/>
            <person name="Taylor J."/>
            <person name="Jones R.C."/>
            <person name="Nixon B."/>
            <person name="Dacheux J.L."/>
            <person name="Niwa H."/>
            <person name="Sekita Y."/>
            <person name="Huang X."/>
            <person name="Stark A."/>
            <person name="Kheradpour P."/>
            <person name="Kellis M."/>
            <person name="Flicek P."/>
            <person name="Chen Y."/>
            <person name="Webber C."/>
            <person name="Hardison R."/>
            <person name="Nelson J."/>
            <person name="Hallsworth-Pepin K."/>
            <person name="Delehaunty K."/>
            <person name="Markovic C."/>
            <person name="Minx P."/>
            <person name="Feng Y."/>
            <person name="Kremitzki C."/>
            <person name="Mitreva M."/>
            <person name="Glasscock J."/>
            <person name="Wylie T."/>
            <person name="Wohldmann P."/>
            <person name="Thiru P."/>
            <person name="Nhan M.N."/>
            <person name="Pohl C.S."/>
            <person name="Smith S.M."/>
            <person name="Hou S."/>
            <person name="Nefedov M."/>
            <person name="de Jong P.J."/>
            <person name="Renfree M.B."/>
            <person name="Mardis E.R."/>
            <person name="Wilson R.K."/>
        </authorList>
    </citation>
    <scope>NUCLEOTIDE SEQUENCE [LARGE SCALE GENOMIC DNA]</scope>
    <source>
        <strain evidence="1 2">Glennie</strain>
    </source>
</reference>
<reference evidence="1" key="2">
    <citation type="submission" date="2025-08" db="UniProtKB">
        <authorList>
            <consortium name="Ensembl"/>
        </authorList>
    </citation>
    <scope>IDENTIFICATION</scope>
    <source>
        <strain evidence="1">Glennie</strain>
    </source>
</reference>
<dbReference type="AlphaFoldDB" id="F7FHY2"/>
<dbReference type="STRING" id="9258.ENSOANP00000007170"/>
<dbReference type="HOGENOM" id="CLU_311150_0_0_1"/>
<reference evidence="1" key="3">
    <citation type="submission" date="2025-09" db="UniProtKB">
        <authorList>
            <consortium name="Ensembl"/>
        </authorList>
    </citation>
    <scope>IDENTIFICATION</scope>
    <source>
        <strain evidence="1">Glennie</strain>
    </source>
</reference>
<dbReference type="Ensembl" id="ENSOANT00000007172.3">
    <property type="protein sequence ID" value="ENSOANP00000007170.3"/>
    <property type="gene ID" value="ENSOANG00000004520.3"/>
</dbReference>
<dbReference type="Bgee" id="ENSOANG00000004520">
    <property type="expression patterns" value="Expressed in testis and 4 other cell types or tissues"/>
</dbReference>
<organism evidence="1 2">
    <name type="scientific">Ornithorhynchus anatinus</name>
    <name type="common">Duckbill platypus</name>
    <dbReference type="NCBI Taxonomy" id="9258"/>
    <lineage>
        <taxon>Eukaryota</taxon>
        <taxon>Metazoa</taxon>
        <taxon>Chordata</taxon>
        <taxon>Craniata</taxon>
        <taxon>Vertebrata</taxon>
        <taxon>Euteleostomi</taxon>
        <taxon>Mammalia</taxon>
        <taxon>Monotremata</taxon>
        <taxon>Ornithorhynchidae</taxon>
        <taxon>Ornithorhynchus</taxon>
    </lineage>
</organism>
<dbReference type="eggNOG" id="ENOG502QTHX">
    <property type="taxonomic scope" value="Eukaryota"/>
</dbReference>
<dbReference type="InterPro" id="IPR008827">
    <property type="entry name" value="SYCP1"/>
</dbReference>
<dbReference type="GO" id="GO:0000795">
    <property type="term" value="C:synaptonemal complex"/>
    <property type="evidence" value="ECO:0007669"/>
    <property type="project" value="InterPro"/>
</dbReference>
<sequence>MKTYAVKTPMKEDKIQKKYKNPTIQNRTNKKRKRLFDFDLHSDSSGYNDLLTLVSEEESFKKLYSDYPQASRLTDMAAQKTYTPSSVKPPGSTMKFGSMKKLREDGWAAVSKVDRKKKMKAAEKLFT</sequence>